<protein>
    <submittedName>
        <fullName evidence="1">PDZ domain-containing protein</fullName>
    </submittedName>
</protein>
<dbReference type="Proteomes" id="UP000485058">
    <property type="component" value="Unassembled WGS sequence"/>
</dbReference>
<organism evidence="1 2">
    <name type="scientific">Haematococcus lacustris</name>
    <name type="common">Green alga</name>
    <name type="synonym">Haematococcus pluvialis</name>
    <dbReference type="NCBI Taxonomy" id="44745"/>
    <lineage>
        <taxon>Eukaryota</taxon>
        <taxon>Viridiplantae</taxon>
        <taxon>Chlorophyta</taxon>
        <taxon>core chlorophytes</taxon>
        <taxon>Chlorophyceae</taxon>
        <taxon>CS clade</taxon>
        <taxon>Chlamydomonadales</taxon>
        <taxon>Haematococcaceae</taxon>
        <taxon>Haematococcus</taxon>
    </lineage>
</organism>
<evidence type="ECO:0000313" key="2">
    <source>
        <dbReference type="Proteomes" id="UP000485058"/>
    </source>
</evidence>
<dbReference type="PANTHER" id="PTHR46366">
    <property type="entry name" value="PRO-APOPTOTIC SERINE PROTEASE NMA111"/>
    <property type="match status" value="1"/>
</dbReference>
<name>A0A699YHW3_HAELA</name>
<gene>
    <name evidence="1" type="ORF">HaLaN_04147</name>
</gene>
<keyword evidence="2" id="KW-1185">Reference proteome</keyword>
<dbReference type="PANTHER" id="PTHR46366:SF1">
    <property type="entry name" value="PDZ DOMAIN-CONTAINING PROTEIN C1685.05"/>
    <property type="match status" value="1"/>
</dbReference>
<dbReference type="EMBL" id="BLLF01000207">
    <property type="protein sequence ID" value="GFH09071.1"/>
    <property type="molecule type" value="Genomic_DNA"/>
</dbReference>
<dbReference type="AlphaFoldDB" id="A0A699YHW3"/>
<accession>A0A699YHW3</accession>
<reference evidence="1 2" key="1">
    <citation type="submission" date="2020-02" db="EMBL/GenBank/DDBJ databases">
        <title>Draft genome sequence of Haematococcus lacustris strain NIES-144.</title>
        <authorList>
            <person name="Morimoto D."/>
            <person name="Nakagawa S."/>
            <person name="Yoshida T."/>
            <person name="Sawayama S."/>
        </authorList>
    </citation>
    <scope>NUCLEOTIDE SEQUENCE [LARGE SCALE GENOMIC DNA]</scope>
    <source>
        <strain evidence="1 2">NIES-144</strain>
    </source>
</reference>
<evidence type="ECO:0000313" key="1">
    <source>
        <dbReference type="EMBL" id="GFH09071.1"/>
    </source>
</evidence>
<sequence length="221" mass="24589">TGLRCTGSEMMQQLEERLRCSLVLVDVDIPLVALTDGVHARSFAGNGLVVHHGARLGLVLVDRNTVAVGPCLTKFLRIMQRKSVVTTATSAITIPAADVPRFRAVHEEVVKLDQDFGATFSGVLTDAEGRVRALWGSYAEQVDKEEREWCAGLPTACFQPWVQRLLVLEEQPDLPPPRVWTLDAELEPLLLSKAAQFGLPASWVSRLDRRDPERRQKELWG</sequence>
<comment type="caution">
    <text evidence="1">The sequence shown here is derived from an EMBL/GenBank/DDBJ whole genome shotgun (WGS) entry which is preliminary data.</text>
</comment>
<feature type="non-terminal residue" evidence="1">
    <location>
        <position position="1"/>
    </location>
</feature>
<proteinExistence type="predicted"/>